<dbReference type="EMBL" id="MTAO01000008">
    <property type="protein sequence ID" value="POE26075.1"/>
    <property type="molecule type" value="Genomic_DNA"/>
</dbReference>
<evidence type="ECO:0008006" key="4">
    <source>
        <dbReference type="Google" id="ProtNLM"/>
    </source>
</evidence>
<organism evidence="2 3">
    <name type="scientific">Pectobacterium odoriferum</name>
    <dbReference type="NCBI Taxonomy" id="78398"/>
    <lineage>
        <taxon>Bacteria</taxon>
        <taxon>Pseudomonadati</taxon>
        <taxon>Pseudomonadota</taxon>
        <taxon>Gammaproteobacteria</taxon>
        <taxon>Enterobacterales</taxon>
        <taxon>Pectobacteriaceae</taxon>
        <taxon>Pectobacterium</taxon>
    </lineage>
</organism>
<dbReference type="Proteomes" id="UP000237274">
    <property type="component" value="Unassembled WGS sequence"/>
</dbReference>
<comment type="caution">
    <text evidence="2">The sequence shown here is derived from an EMBL/GenBank/DDBJ whole genome shotgun (WGS) entry which is preliminary data.</text>
</comment>
<accession>A0ABD6VP33</accession>
<dbReference type="AlphaFoldDB" id="A0ABD6VP33"/>
<proteinExistence type="predicted"/>
<sequence>MQGQFFSPQCFPFPYQLPVNRFPTQPIPQATVFEKAFLIYVMKRNVPFLLIPYHGIQNCDQFAHTSNQSKLFGLPGGKQAQVKRPDHRIEPRSSR</sequence>
<gene>
    <name evidence="2" type="ORF">BV926_13660</name>
</gene>
<feature type="region of interest" description="Disordered" evidence="1">
    <location>
        <begin position="72"/>
        <end position="95"/>
    </location>
</feature>
<name>A0ABD6VP33_9GAMM</name>
<evidence type="ECO:0000256" key="1">
    <source>
        <dbReference type="SAM" id="MobiDB-lite"/>
    </source>
</evidence>
<protein>
    <recommendedName>
        <fullName evidence="4">Transposase</fullName>
    </recommendedName>
</protein>
<evidence type="ECO:0000313" key="2">
    <source>
        <dbReference type="EMBL" id="POE26075.1"/>
    </source>
</evidence>
<feature type="compositionally biased region" description="Basic and acidic residues" evidence="1">
    <location>
        <begin position="83"/>
        <end position="95"/>
    </location>
</feature>
<evidence type="ECO:0000313" key="3">
    <source>
        <dbReference type="Proteomes" id="UP000237274"/>
    </source>
</evidence>
<reference evidence="2 3" key="1">
    <citation type="submission" date="2017-01" db="EMBL/GenBank/DDBJ databases">
        <title>Comparative Genomics of 38 Pectobacterium strains comprising three species revealed the characteristics of Pectobacterium carotovorum.</title>
        <authorList>
            <person name="Xie H."/>
            <person name="Ma Y."/>
            <person name="Li X."/>
        </authorList>
    </citation>
    <scope>NUCLEOTIDE SEQUENCE [LARGE SCALE GENOMIC DNA]</scope>
    <source>
        <strain evidence="2 3">Q142</strain>
    </source>
</reference>